<dbReference type="RefSeq" id="WP_005171724.1">
    <property type="nucleotide sequence ID" value="NZ_KB850035.1"/>
</dbReference>
<dbReference type="Pfam" id="PF14253">
    <property type="entry name" value="AbiH"/>
    <property type="match status" value="1"/>
</dbReference>
<organism evidence="1 2">
    <name type="scientific">Acinetobacter pseudolwoffii</name>
    <dbReference type="NCBI Taxonomy" id="2053287"/>
    <lineage>
        <taxon>Bacteria</taxon>
        <taxon>Pseudomonadati</taxon>
        <taxon>Pseudomonadota</taxon>
        <taxon>Gammaproteobacteria</taxon>
        <taxon>Moraxellales</taxon>
        <taxon>Moraxellaceae</taxon>
        <taxon>Acinetobacter</taxon>
    </lineage>
</organism>
<dbReference type="HOGENOM" id="CLU_045940_0_0_6"/>
<protein>
    <recommendedName>
        <fullName evidence="3">Bacteriophage abortive infection AbiH</fullName>
    </recommendedName>
</protein>
<evidence type="ECO:0000313" key="1">
    <source>
        <dbReference type="EMBL" id="ENW86637.1"/>
    </source>
</evidence>
<gene>
    <name evidence="1" type="ORF">F906_01696</name>
</gene>
<sequence length="292" mass="33980">MRSNSLYIIGNGFDIHHGCQTKYSDFGEFLKSKNYQLYSAINDFIPVNSKWSNFESALGGLDIDYILEEAGEHLHSYANPDWSDSYHHSFQFDLSEKVKLLSEKLYEEFAIWIDIQNENIDKYKIKKSLNLNEKATYLSFNYTEVLEKIYGISDVLHIHGSAGESDLALGHAWECREDVLKSTDDDDIRIIEGYQIVNEYFGKTFKDCSDIILNHTSFFKNLQDINQVYILGHSLGEVDYPYFYEILKNVHRDTVWCCSAYLDEDWINIENSLKELGIKKFSIKAIKDINFV</sequence>
<reference evidence="1 2" key="1">
    <citation type="submission" date="2013-02" db="EMBL/GenBank/DDBJ databases">
        <title>The Genome Sequence of Acinetobacter sp. NIPH 713.</title>
        <authorList>
            <consortium name="The Broad Institute Genome Sequencing Platform"/>
            <consortium name="The Broad Institute Genome Sequencing Center for Infectious Disease"/>
            <person name="Cerqueira G."/>
            <person name="Feldgarden M."/>
            <person name="Courvalin P."/>
            <person name="Perichon B."/>
            <person name="Grillot-Courvalin C."/>
            <person name="Clermont D."/>
            <person name="Rocha E."/>
            <person name="Yoon E.-J."/>
            <person name="Nemec A."/>
            <person name="Walker B."/>
            <person name="Young S.K."/>
            <person name="Zeng Q."/>
            <person name="Gargeya S."/>
            <person name="Fitzgerald M."/>
            <person name="Haas B."/>
            <person name="Abouelleil A."/>
            <person name="Alvarado L."/>
            <person name="Arachchi H.M."/>
            <person name="Berlin A.M."/>
            <person name="Chapman S.B."/>
            <person name="Dewar J."/>
            <person name="Goldberg J."/>
            <person name="Griggs A."/>
            <person name="Gujja S."/>
            <person name="Hansen M."/>
            <person name="Howarth C."/>
            <person name="Imamovic A."/>
            <person name="Larimer J."/>
            <person name="McCowan C."/>
            <person name="Murphy C."/>
            <person name="Neiman D."/>
            <person name="Pearson M."/>
            <person name="Priest M."/>
            <person name="Roberts A."/>
            <person name="Saif S."/>
            <person name="Shea T."/>
            <person name="Sisk P."/>
            <person name="Sykes S."/>
            <person name="Wortman J."/>
            <person name="Nusbaum C."/>
            <person name="Birren B."/>
        </authorList>
    </citation>
    <scope>NUCLEOTIDE SEQUENCE [LARGE SCALE GENOMIC DNA]</scope>
    <source>
        <strain evidence="1 2">NIPH 713</strain>
    </source>
</reference>
<keyword evidence="2" id="KW-1185">Reference proteome</keyword>
<comment type="caution">
    <text evidence="1">The sequence shown here is derived from an EMBL/GenBank/DDBJ whole genome shotgun (WGS) entry which is preliminary data.</text>
</comment>
<name>N9KRH4_9GAMM</name>
<accession>N9KRH4</accession>
<dbReference type="OrthoDB" id="5903604at2"/>
<evidence type="ECO:0008006" key="3">
    <source>
        <dbReference type="Google" id="ProtNLM"/>
    </source>
</evidence>
<dbReference type="EMBL" id="APRJ01000011">
    <property type="protein sequence ID" value="ENW86637.1"/>
    <property type="molecule type" value="Genomic_DNA"/>
</dbReference>
<dbReference type="PATRIC" id="fig|1217709.3.peg.1634"/>
<proteinExistence type="predicted"/>
<evidence type="ECO:0000313" key="2">
    <source>
        <dbReference type="Proteomes" id="UP000023774"/>
    </source>
</evidence>
<dbReference type="Proteomes" id="UP000023774">
    <property type="component" value="Unassembled WGS sequence"/>
</dbReference>
<dbReference type="AlphaFoldDB" id="N9KRH4"/>
<dbReference type="InterPro" id="IPR025935">
    <property type="entry name" value="AbiH"/>
</dbReference>